<organism evidence="10 11">
    <name type="scientific">Cryptococcus amylolentus CBS 6273</name>
    <dbReference type="NCBI Taxonomy" id="1296118"/>
    <lineage>
        <taxon>Eukaryota</taxon>
        <taxon>Fungi</taxon>
        <taxon>Dikarya</taxon>
        <taxon>Basidiomycota</taxon>
        <taxon>Agaricomycotina</taxon>
        <taxon>Tremellomycetes</taxon>
        <taxon>Tremellales</taxon>
        <taxon>Cryptococcaceae</taxon>
        <taxon>Cryptococcus</taxon>
    </lineage>
</organism>
<dbReference type="AlphaFoldDB" id="A0A1E3J902"/>
<keyword evidence="3" id="KW-0862">Zinc</keyword>
<dbReference type="GO" id="GO:0003677">
    <property type="term" value="F:DNA binding"/>
    <property type="evidence" value="ECO:0007669"/>
    <property type="project" value="UniProtKB-KW"/>
</dbReference>
<evidence type="ECO:0000256" key="7">
    <source>
        <dbReference type="ARBA" id="ARBA00023242"/>
    </source>
</evidence>
<dbReference type="GO" id="GO:0006351">
    <property type="term" value="P:DNA-templated transcription"/>
    <property type="evidence" value="ECO:0007669"/>
    <property type="project" value="InterPro"/>
</dbReference>
<feature type="compositionally biased region" description="Low complexity" evidence="8">
    <location>
        <begin position="127"/>
        <end position="138"/>
    </location>
</feature>
<dbReference type="Pfam" id="PF00172">
    <property type="entry name" value="Zn_clus"/>
    <property type="match status" value="1"/>
</dbReference>
<feature type="compositionally biased region" description="Basic and acidic residues" evidence="8">
    <location>
        <begin position="174"/>
        <end position="202"/>
    </location>
</feature>
<reference evidence="10 11" key="1">
    <citation type="submission" date="2016-06" db="EMBL/GenBank/DDBJ databases">
        <title>Evolution of pathogenesis and genome organization in the Tremellales.</title>
        <authorList>
            <person name="Cuomo C."/>
            <person name="Litvintseva A."/>
            <person name="Heitman J."/>
            <person name="Chen Y."/>
            <person name="Sun S."/>
            <person name="Springer D."/>
            <person name="Dromer F."/>
            <person name="Young S."/>
            <person name="Zeng Q."/>
            <person name="Chapman S."/>
            <person name="Gujja S."/>
            <person name="Saif S."/>
            <person name="Birren B."/>
        </authorList>
    </citation>
    <scope>NUCLEOTIDE SEQUENCE [LARGE SCALE GENOMIC DNA]</scope>
    <source>
        <strain evidence="10 11">CBS 6273</strain>
    </source>
</reference>
<dbReference type="Proteomes" id="UP000095149">
    <property type="component" value="Unassembled WGS sequence"/>
</dbReference>
<dbReference type="Pfam" id="PF04082">
    <property type="entry name" value="Fungal_trans"/>
    <property type="match status" value="1"/>
</dbReference>
<dbReference type="OrthoDB" id="2154091at2759"/>
<dbReference type="EMBL" id="MEKH01000014">
    <property type="protein sequence ID" value="ODN97145.1"/>
    <property type="molecule type" value="Genomic_DNA"/>
</dbReference>
<keyword evidence="5" id="KW-0238">DNA-binding</keyword>
<keyword evidence="2" id="KW-0479">Metal-binding</keyword>
<feature type="compositionally biased region" description="Polar residues" evidence="8">
    <location>
        <begin position="142"/>
        <end position="156"/>
    </location>
</feature>
<dbReference type="PANTHER" id="PTHR31313">
    <property type="entry name" value="TY1 ENHANCER ACTIVATOR"/>
    <property type="match status" value="1"/>
</dbReference>
<evidence type="ECO:0000256" key="3">
    <source>
        <dbReference type="ARBA" id="ARBA00022833"/>
    </source>
</evidence>
<dbReference type="InterPro" id="IPR051615">
    <property type="entry name" value="Transcr_Regulatory_Elem"/>
</dbReference>
<keyword evidence="7" id="KW-0539">Nucleus</keyword>
<feature type="region of interest" description="Disordered" evidence="8">
    <location>
        <begin position="1"/>
        <end position="54"/>
    </location>
</feature>
<keyword evidence="6" id="KW-0804">Transcription</keyword>
<evidence type="ECO:0000256" key="6">
    <source>
        <dbReference type="ARBA" id="ARBA00023163"/>
    </source>
</evidence>
<dbReference type="PROSITE" id="PS50048">
    <property type="entry name" value="ZN2_CY6_FUNGAL_2"/>
    <property type="match status" value="1"/>
</dbReference>
<dbReference type="PROSITE" id="PS00463">
    <property type="entry name" value="ZN2_CY6_FUNGAL_1"/>
    <property type="match status" value="1"/>
</dbReference>
<evidence type="ECO:0000256" key="8">
    <source>
        <dbReference type="SAM" id="MobiDB-lite"/>
    </source>
</evidence>
<dbReference type="Gene3D" id="4.10.240.10">
    <property type="entry name" value="Zn(2)-C6 fungal-type DNA-binding domain"/>
    <property type="match status" value="1"/>
</dbReference>
<evidence type="ECO:0000259" key="9">
    <source>
        <dbReference type="PROSITE" id="PS50048"/>
    </source>
</evidence>
<dbReference type="CDD" id="cd12148">
    <property type="entry name" value="fungal_TF_MHR"/>
    <property type="match status" value="1"/>
</dbReference>
<name>A0A1E3J902_9TREE</name>
<gene>
    <name evidence="10" type="ORF">I350_08125</name>
</gene>
<dbReference type="InterPro" id="IPR007219">
    <property type="entry name" value="XnlR_reg_dom"/>
</dbReference>
<dbReference type="InterPro" id="IPR036864">
    <property type="entry name" value="Zn2-C6_fun-type_DNA-bd_sf"/>
</dbReference>
<sequence length="717" mass="79824">MPPATDNGHRVSISPNDRAPSDRSLLEGSTSQRKHSTGDESDLEHETKRPKRKGIKHASKACDICKARKSRCDGVRPSCGYCDLKGISCTWEKSDGRKNRPSVVDLQGKIKCLVDLLQTCEPHPEEGSPSSSTSKSPPGLALSTSHGPNQSQDLLTPASSYLSTSRDMAGISAIRDERPQVDDGFGPEDRRSHTSDRLKRPEGGSLMQFGPTSLWSYAQDSSQRPTNLTPHQHSSVDLKPGDWIDWARALPRDLPISKHNHDRAISLFEAYYASWCMVVDMPAFLRDMELCSVVTRIPQESAPPTRTASYSPLLHNCVLYIGLHLGQDEWPDLVQAMDGVFDKHCAALIMGEAEDPSTSTLRALNLFATCLNVRKDNSARNSGYIYFGMAFATGQACDHLVRSGQITYDEWELRNNTYWTVYQQDLLRAIASGRPPMLAGQPEIAFPTVNPSTDSTIWHKKKPQDRPGLADGLPSMASTIFHWSARLSCILRKVMDTHLYSGKGEPQGGDSRILAIAHELDNWHIDQPFQQPLSHPVPHLLVSHMMYHLTSIYLFRPYYRSQLDIVPSPAARCDNAAKAITELLRAYDYEHGLRNAVATLIPIVFATATIHLLALVSNHADITSNVEALDEAAWFMTQLKPSWIEASRGLEVINALRAEWLPEQTASIDVSQLPHSQAIPHFESEELPKELHEWLLGTNFYDILHGDREMSFGSSSL</sequence>
<evidence type="ECO:0000313" key="11">
    <source>
        <dbReference type="Proteomes" id="UP000095149"/>
    </source>
</evidence>
<dbReference type="SMART" id="SM00066">
    <property type="entry name" value="GAL4"/>
    <property type="match status" value="1"/>
</dbReference>
<evidence type="ECO:0000256" key="5">
    <source>
        <dbReference type="ARBA" id="ARBA00023125"/>
    </source>
</evidence>
<keyword evidence="4" id="KW-0805">Transcription regulation</keyword>
<feature type="region of interest" description="Disordered" evidence="8">
    <location>
        <begin position="172"/>
        <end position="211"/>
    </location>
</feature>
<proteinExistence type="predicted"/>
<comment type="subcellular location">
    <subcellularLocation>
        <location evidence="1">Nucleus</location>
    </subcellularLocation>
</comment>
<protein>
    <recommendedName>
        <fullName evidence="9">Zn(2)-C6 fungal-type domain-containing protein</fullName>
    </recommendedName>
</protein>
<dbReference type="SUPFAM" id="SSF57701">
    <property type="entry name" value="Zn2/Cys6 DNA-binding domain"/>
    <property type="match status" value="1"/>
</dbReference>
<dbReference type="CDD" id="cd00067">
    <property type="entry name" value="GAL4"/>
    <property type="match status" value="1"/>
</dbReference>
<comment type="caution">
    <text evidence="10">The sequence shown here is derived from an EMBL/GenBank/DDBJ whole genome shotgun (WGS) entry which is preliminary data.</text>
</comment>
<dbReference type="InterPro" id="IPR001138">
    <property type="entry name" value="Zn2Cys6_DnaBD"/>
</dbReference>
<dbReference type="GO" id="GO:0000981">
    <property type="term" value="F:DNA-binding transcription factor activity, RNA polymerase II-specific"/>
    <property type="evidence" value="ECO:0007669"/>
    <property type="project" value="InterPro"/>
</dbReference>
<evidence type="ECO:0000256" key="1">
    <source>
        <dbReference type="ARBA" id="ARBA00004123"/>
    </source>
</evidence>
<evidence type="ECO:0000256" key="4">
    <source>
        <dbReference type="ARBA" id="ARBA00023015"/>
    </source>
</evidence>
<accession>A0A1E3J902</accession>
<dbReference type="GO" id="GO:0008270">
    <property type="term" value="F:zinc ion binding"/>
    <property type="evidence" value="ECO:0007669"/>
    <property type="project" value="InterPro"/>
</dbReference>
<dbReference type="PANTHER" id="PTHR31313:SF81">
    <property type="entry name" value="TY1 ENHANCER ACTIVATOR"/>
    <property type="match status" value="1"/>
</dbReference>
<evidence type="ECO:0000313" key="10">
    <source>
        <dbReference type="EMBL" id="ODN97145.1"/>
    </source>
</evidence>
<dbReference type="GO" id="GO:0005634">
    <property type="term" value="C:nucleus"/>
    <property type="evidence" value="ECO:0007669"/>
    <property type="project" value="UniProtKB-SubCell"/>
</dbReference>
<evidence type="ECO:0000256" key="2">
    <source>
        <dbReference type="ARBA" id="ARBA00022723"/>
    </source>
</evidence>
<feature type="region of interest" description="Disordered" evidence="8">
    <location>
        <begin position="121"/>
        <end position="156"/>
    </location>
</feature>
<feature type="domain" description="Zn(2)-C6 fungal-type" evidence="9">
    <location>
        <begin position="61"/>
        <end position="91"/>
    </location>
</feature>